<feature type="non-terminal residue" evidence="1">
    <location>
        <position position="133"/>
    </location>
</feature>
<evidence type="ECO:0000313" key="1">
    <source>
        <dbReference type="EMBL" id="KAF2240256.1"/>
    </source>
</evidence>
<feature type="non-terminal residue" evidence="1">
    <location>
        <position position="1"/>
    </location>
</feature>
<keyword evidence="2" id="KW-1185">Reference proteome</keyword>
<sequence>FTDRNLRHGPFILMLTDLHQSNIFVNSDWHITAIIDLEWACILPIEMQHPPYWLTGTSIDRLVREEFEAFRSVHAEFMAAFEREERSFGKDDILHSQIMRKGWEIGNFWYFSALDCLNGLYSLYMSHIQRIFA</sequence>
<dbReference type="RefSeq" id="XP_033675260.1">
    <property type="nucleotide sequence ID" value="XM_033822631.1"/>
</dbReference>
<protein>
    <recommendedName>
        <fullName evidence="3">Aminoglycoside phosphotransferase domain-containing protein</fullName>
    </recommendedName>
</protein>
<dbReference type="Proteomes" id="UP000800094">
    <property type="component" value="Unassembled WGS sequence"/>
</dbReference>
<dbReference type="OrthoDB" id="3645574at2759"/>
<evidence type="ECO:0000313" key="2">
    <source>
        <dbReference type="Proteomes" id="UP000800094"/>
    </source>
</evidence>
<dbReference type="GeneID" id="54575961"/>
<proteinExistence type="predicted"/>
<organism evidence="1 2">
    <name type="scientific">Trematosphaeria pertusa</name>
    <dbReference type="NCBI Taxonomy" id="390896"/>
    <lineage>
        <taxon>Eukaryota</taxon>
        <taxon>Fungi</taxon>
        <taxon>Dikarya</taxon>
        <taxon>Ascomycota</taxon>
        <taxon>Pezizomycotina</taxon>
        <taxon>Dothideomycetes</taxon>
        <taxon>Pleosporomycetidae</taxon>
        <taxon>Pleosporales</taxon>
        <taxon>Massarineae</taxon>
        <taxon>Trematosphaeriaceae</taxon>
        <taxon>Trematosphaeria</taxon>
    </lineage>
</organism>
<dbReference type="InterPro" id="IPR011009">
    <property type="entry name" value="Kinase-like_dom_sf"/>
</dbReference>
<dbReference type="SUPFAM" id="SSF56112">
    <property type="entry name" value="Protein kinase-like (PK-like)"/>
    <property type="match status" value="1"/>
</dbReference>
<evidence type="ECO:0008006" key="3">
    <source>
        <dbReference type="Google" id="ProtNLM"/>
    </source>
</evidence>
<name>A0A6A6HQ52_9PLEO</name>
<gene>
    <name evidence="1" type="ORF">BU26DRAFT_385862</name>
</gene>
<dbReference type="AlphaFoldDB" id="A0A6A6HQ52"/>
<reference evidence="1" key="1">
    <citation type="journal article" date="2020" name="Stud. Mycol.">
        <title>101 Dothideomycetes genomes: a test case for predicting lifestyles and emergence of pathogens.</title>
        <authorList>
            <person name="Haridas S."/>
            <person name="Albert R."/>
            <person name="Binder M."/>
            <person name="Bloem J."/>
            <person name="Labutti K."/>
            <person name="Salamov A."/>
            <person name="Andreopoulos B."/>
            <person name="Baker S."/>
            <person name="Barry K."/>
            <person name="Bills G."/>
            <person name="Bluhm B."/>
            <person name="Cannon C."/>
            <person name="Castanera R."/>
            <person name="Culley D."/>
            <person name="Daum C."/>
            <person name="Ezra D."/>
            <person name="Gonzalez J."/>
            <person name="Henrissat B."/>
            <person name="Kuo A."/>
            <person name="Liang C."/>
            <person name="Lipzen A."/>
            <person name="Lutzoni F."/>
            <person name="Magnuson J."/>
            <person name="Mondo S."/>
            <person name="Nolan M."/>
            <person name="Ohm R."/>
            <person name="Pangilinan J."/>
            <person name="Park H.-J."/>
            <person name="Ramirez L."/>
            <person name="Alfaro M."/>
            <person name="Sun H."/>
            <person name="Tritt A."/>
            <person name="Yoshinaga Y."/>
            <person name="Zwiers L.-H."/>
            <person name="Turgeon B."/>
            <person name="Goodwin S."/>
            <person name="Spatafora J."/>
            <person name="Crous P."/>
            <person name="Grigoriev I."/>
        </authorList>
    </citation>
    <scope>NUCLEOTIDE SEQUENCE</scope>
    <source>
        <strain evidence="1">CBS 122368</strain>
    </source>
</reference>
<accession>A0A6A6HQ52</accession>
<dbReference type="EMBL" id="ML987222">
    <property type="protein sequence ID" value="KAF2240256.1"/>
    <property type="molecule type" value="Genomic_DNA"/>
</dbReference>